<name>A0A0N7L9M3_9BASI</name>
<evidence type="ECO:0000313" key="1">
    <source>
        <dbReference type="EMBL" id="CEH14186.1"/>
    </source>
</evidence>
<organism evidence="1 2">
    <name type="scientific">Ceraceosorus bombacis</name>
    <dbReference type="NCBI Taxonomy" id="401625"/>
    <lineage>
        <taxon>Eukaryota</taxon>
        <taxon>Fungi</taxon>
        <taxon>Dikarya</taxon>
        <taxon>Basidiomycota</taxon>
        <taxon>Ustilaginomycotina</taxon>
        <taxon>Exobasidiomycetes</taxon>
        <taxon>Ceraceosorales</taxon>
        <taxon>Ceraceosoraceae</taxon>
        <taxon>Ceraceosorus</taxon>
    </lineage>
</organism>
<sequence length="71" mass="7629">MIGLRNPTLCDDRAARGRVGFVIDGVVFARSSADGPLSTSVSHHQDARAQKFSLGGTTRRSHALLQHLPCD</sequence>
<dbReference type="Proteomes" id="UP000054845">
    <property type="component" value="Unassembled WGS sequence"/>
</dbReference>
<protein>
    <submittedName>
        <fullName evidence="1">Uncharacterized protein</fullName>
    </submittedName>
</protein>
<dbReference type="AlphaFoldDB" id="A0A0N7L9M3"/>
<dbReference type="EMBL" id="CCYA01000240">
    <property type="protein sequence ID" value="CEH14186.1"/>
    <property type="molecule type" value="Genomic_DNA"/>
</dbReference>
<keyword evidence="2" id="KW-1185">Reference proteome</keyword>
<accession>A0A0N7L9M3</accession>
<proteinExistence type="predicted"/>
<reference evidence="1 2" key="1">
    <citation type="submission" date="2014-09" db="EMBL/GenBank/DDBJ databases">
        <authorList>
            <person name="Magalhaes I.L.F."/>
            <person name="Oliveira U."/>
            <person name="Santos F.R."/>
            <person name="Vidigal T.H.D.A."/>
            <person name="Brescovit A.D."/>
            <person name="Santos A.J."/>
        </authorList>
    </citation>
    <scope>NUCLEOTIDE SEQUENCE [LARGE SCALE GENOMIC DNA]</scope>
</reference>
<evidence type="ECO:0000313" key="2">
    <source>
        <dbReference type="Proteomes" id="UP000054845"/>
    </source>
</evidence>